<protein>
    <submittedName>
        <fullName evidence="1">Uncharacterized protein</fullName>
    </submittedName>
</protein>
<dbReference type="EMBL" id="CP021922">
    <property type="protein sequence ID" value="ASC05194.1"/>
    <property type="molecule type" value="Genomic_DNA"/>
</dbReference>
<organism evidence="1 2">
    <name type="scientific">Acetobacter pasteurianus subsp. pasteurianus</name>
    <dbReference type="NCBI Taxonomy" id="481145"/>
    <lineage>
        <taxon>Bacteria</taxon>
        <taxon>Pseudomonadati</taxon>
        <taxon>Pseudomonadota</taxon>
        <taxon>Alphaproteobacteria</taxon>
        <taxon>Acetobacterales</taxon>
        <taxon>Acetobacteraceae</taxon>
        <taxon>Acetobacter</taxon>
    </lineage>
</organism>
<gene>
    <name evidence="1" type="ORF">S101468_00927</name>
</gene>
<evidence type="ECO:0000313" key="1">
    <source>
        <dbReference type="EMBL" id="ASC05194.1"/>
    </source>
</evidence>
<evidence type="ECO:0000313" key="2">
    <source>
        <dbReference type="Proteomes" id="UP000196816"/>
    </source>
</evidence>
<accession>A0AAC9SRE4</accession>
<dbReference type="Proteomes" id="UP000196816">
    <property type="component" value="Chromosome"/>
</dbReference>
<dbReference type="AlphaFoldDB" id="A0AAC9SRE4"/>
<reference evidence="1 2" key="1">
    <citation type="submission" date="2017-06" db="EMBL/GenBank/DDBJ databases">
        <title>Genome sequence of Acetobacter pasteurianus subsp. pasteurianus strain SRCM101468.</title>
        <authorList>
            <person name="Cho S.H."/>
        </authorList>
    </citation>
    <scope>NUCLEOTIDE SEQUENCE [LARGE SCALE GENOMIC DNA]</scope>
    <source>
        <strain evidence="1 2">SRCM101468</strain>
    </source>
</reference>
<proteinExistence type="predicted"/>
<dbReference type="RefSeq" id="WP_088364711.1">
    <property type="nucleotide sequence ID" value="NZ_CP021922.1"/>
</dbReference>
<sequence>MIPNEWEARHKLWEQASVLLASEEDPWISSAILDLSWAERSILAIEKDVAEVLRPFQKKAPIERSSQAREHLEKMPEFCECRAHSKLWIMGLYEVCRVMLNERKLSAADPLKSLFEELKAVRMPFAKHEVRGKKERYFPEPCTPLWGYELGWMVKDYKHNLIPPDAPAGLSAHSYMSRRYFSDKFFQCLSVGIE</sequence>
<name>A0AAC9SRE4_ACEPA</name>